<reference evidence="2 3" key="1">
    <citation type="submission" date="2016-09" db="EMBL/GenBank/DDBJ databases">
        <title>Rhizobium sp. nov., a novel species isolated from the rice rhizosphere.</title>
        <authorList>
            <person name="Zhao J."/>
            <person name="Zhang X."/>
        </authorList>
    </citation>
    <scope>NUCLEOTIDE SEQUENCE [LARGE SCALE GENOMIC DNA]</scope>
    <source>
        <strain evidence="2 3">MH17</strain>
    </source>
</reference>
<dbReference type="AlphaFoldDB" id="A0A1Q9ALZ2"/>
<dbReference type="Proteomes" id="UP000186143">
    <property type="component" value="Unassembled WGS sequence"/>
</dbReference>
<gene>
    <name evidence="2" type="ORF">BJF92_15840</name>
</gene>
<dbReference type="PANTHER" id="PTHR37017">
    <property type="entry name" value="AB HYDROLASE-1 DOMAIN-CONTAINING PROTEIN-RELATED"/>
    <property type="match status" value="1"/>
</dbReference>
<dbReference type="InterPro" id="IPR052897">
    <property type="entry name" value="Sec-Metab_Biosynth_Hydrolase"/>
</dbReference>
<accession>A0A1Q9ALZ2</accession>
<evidence type="ECO:0000259" key="1">
    <source>
        <dbReference type="Pfam" id="PF12697"/>
    </source>
</evidence>
<dbReference type="SUPFAM" id="SSF53474">
    <property type="entry name" value="alpha/beta-Hydrolases"/>
    <property type="match status" value="1"/>
</dbReference>
<dbReference type="STRING" id="1672749.BJF92_15840"/>
<dbReference type="Pfam" id="PF12697">
    <property type="entry name" value="Abhydrolase_6"/>
    <property type="match status" value="1"/>
</dbReference>
<dbReference type="PANTHER" id="PTHR37017:SF11">
    <property type="entry name" value="ESTERASE_LIPASE_THIOESTERASE DOMAIN-CONTAINING PROTEIN"/>
    <property type="match status" value="1"/>
</dbReference>
<sequence length="240" mass="26640">MDFVLVHGACHDGGHFQAVAELLRGQGHRVWCPTLKGNRPEDDRRAATLEDAIASLIEYFEENALTDVVLLGHSWGGMVITAAADRLKPGTVRRLIYFSAFVPNPDESLLDMCPPHYQALFRQMGEADGAVLFPWPVFREAFVNDGTVEQAKSLFDSLNPHPFHTMADPVRLSRAPAEMMVGKSFLYCTEDIGLPHSTPFHPRLSEKLGLYRLVTMPGSHSTFLTNPKLLASKIIEAGRD</sequence>
<evidence type="ECO:0000313" key="2">
    <source>
        <dbReference type="EMBL" id="OLP56355.1"/>
    </source>
</evidence>
<organism evidence="2 3">
    <name type="scientific">Xaviernesmea rhizosphaerae</name>
    <dbReference type="NCBI Taxonomy" id="1672749"/>
    <lineage>
        <taxon>Bacteria</taxon>
        <taxon>Pseudomonadati</taxon>
        <taxon>Pseudomonadota</taxon>
        <taxon>Alphaproteobacteria</taxon>
        <taxon>Hyphomicrobiales</taxon>
        <taxon>Rhizobiaceae</taxon>
        <taxon>Rhizobium/Agrobacterium group</taxon>
        <taxon>Xaviernesmea</taxon>
    </lineage>
</organism>
<comment type="caution">
    <text evidence="2">The sequence shown here is derived from an EMBL/GenBank/DDBJ whole genome shotgun (WGS) entry which is preliminary data.</text>
</comment>
<dbReference type="EMBL" id="MKIO01000022">
    <property type="protein sequence ID" value="OLP56355.1"/>
    <property type="molecule type" value="Genomic_DNA"/>
</dbReference>
<dbReference type="RefSeq" id="WP_075634073.1">
    <property type="nucleotide sequence ID" value="NZ_MKIO01000022.1"/>
</dbReference>
<name>A0A1Q9ALZ2_9HYPH</name>
<protein>
    <submittedName>
        <fullName evidence="2">Salicylate esterase</fullName>
    </submittedName>
</protein>
<proteinExistence type="predicted"/>
<dbReference type="InterPro" id="IPR029058">
    <property type="entry name" value="AB_hydrolase_fold"/>
</dbReference>
<dbReference type="InterPro" id="IPR000073">
    <property type="entry name" value="AB_hydrolase_1"/>
</dbReference>
<dbReference type="Gene3D" id="3.40.50.1820">
    <property type="entry name" value="alpha/beta hydrolase"/>
    <property type="match status" value="1"/>
</dbReference>
<evidence type="ECO:0000313" key="3">
    <source>
        <dbReference type="Proteomes" id="UP000186143"/>
    </source>
</evidence>
<feature type="domain" description="AB hydrolase-1" evidence="1">
    <location>
        <begin position="3"/>
        <end position="231"/>
    </location>
</feature>
<dbReference type="OrthoDB" id="9814966at2"/>